<name>A0A9P6JXI0_9FUNG</name>
<keyword evidence="3" id="KW-1185">Reference proteome</keyword>
<organism evidence="2 3">
    <name type="scientific">Mortierella hygrophila</name>
    <dbReference type="NCBI Taxonomy" id="979708"/>
    <lineage>
        <taxon>Eukaryota</taxon>
        <taxon>Fungi</taxon>
        <taxon>Fungi incertae sedis</taxon>
        <taxon>Mucoromycota</taxon>
        <taxon>Mortierellomycotina</taxon>
        <taxon>Mortierellomycetes</taxon>
        <taxon>Mortierellales</taxon>
        <taxon>Mortierellaceae</taxon>
        <taxon>Mortierella</taxon>
    </lineage>
</organism>
<protein>
    <submittedName>
        <fullName evidence="2">Uncharacterized protein</fullName>
    </submittedName>
</protein>
<dbReference type="EMBL" id="JAAAXW010000444">
    <property type="protein sequence ID" value="KAF9537187.1"/>
    <property type="molecule type" value="Genomic_DNA"/>
</dbReference>
<evidence type="ECO:0000313" key="2">
    <source>
        <dbReference type="EMBL" id="KAF9537187.1"/>
    </source>
</evidence>
<evidence type="ECO:0000256" key="1">
    <source>
        <dbReference type="SAM" id="SignalP"/>
    </source>
</evidence>
<sequence>MKSPVIVLTVALALATSAFAAPKVEVIKGGDMQIEETSLLNSLLLRRLPQMLTVIHPCQGHGSRETEDDSQNGTVHANANRVVVNGEIPSNLTDTAALTDVQREVVKYMQEAPRLAADVKRVVQRLIGHFIETLQNRMDRAEEDQRTNLESIETTTDHIVKREVYDSVRNLTDIKVAMPFTPGHLIRFVTDQLAKEMKLMYDRGSLGLQNEEREFVAFFWKRRPLKDRMTHLDTLDNTTVTSTIDLVKWLSGKKPGFLFKNFIADVTPQGLTSRQRRKAGHRAAVKLLSLDQIRNHLDVVNNE</sequence>
<comment type="caution">
    <text evidence="2">The sequence shown here is derived from an EMBL/GenBank/DDBJ whole genome shotgun (WGS) entry which is preliminary data.</text>
</comment>
<keyword evidence="1" id="KW-0732">Signal</keyword>
<feature type="signal peptide" evidence="1">
    <location>
        <begin position="1"/>
        <end position="20"/>
    </location>
</feature>
<proteinExistence type="predicted"/>
<gene>
    <name evidence="2" type="ORF">EC957_008687</name>
</gene>
<dbReference type="Proteomes" id="UP000723463">
    <property type="component" value="Unassembled WGS sequence"/>
</dbReference>
<evidence type="ECO:0000313" key="3">
    <source>
        <dbReference type="Proteomes" id="UP000723463"/>
    </source>
</evidence>
<dbReference type="AlphaFoldDB" id="A0A9P6JXI0"/>
<accession>A0A9P6JXI0</accession>
<reference evidence="2" key="1">
    <citation type="journal article" date="2020" name="Fungal Divers.">
        <title>Resolving the Mortierellaceae phylogeny through synthesis of multi-gene phylogenetics and phylogenomics.</title>
        <authorList>
            <person name="Vandepol N."/>
            <person name="Liber J."/>
            <person name="Desiro A."/>
            <person name="Na H."/>
            <person name="Kennedy M."/>
            <person name="Barry K."/>
            <person name="Grigoriev I.V."/>
            <person name="Miller A.N."/>
            <person name="O'Donnell K."/>
            <person name="Stajich J.E."/>
            <person name="Bonito G."/>
        </authorList>
    </citation>
    <scope>NUCLEOTIDE SEQUENCE</scope>
    <source>
        <strain evidence="2">NRRL 2591</strain>
    </source>
</reference>
<feature type="chain" id="PRO_5040153448" evidence="1">
    <location>
        <begin position="21"/>
        <end position="303"/>
    </location>
</feature>